<evidence type="ECO:0000259" key="1">
    <source>
        <dbReference type="Pfam" id="PF22483"/>
    </source>
</evidence>
<evidence type="ECO:0000313" key="3">
    <source>
        <dbReference type="Proteomes" id="UP000680038"/>
    </source>
</evidence>
<dbReference type="Pfam" id="PF22483">
    <property type="entry name" value="Mu-transpos_C_2"/>
    <property type="match status" value="1"/>
</dbReference>
<dbReference type="InterPro" id="IPR054353">
    <property type="entry name" value="IstA-like_C"/>
</dbReference>
<dbReference type="EMBL" id="CAJRAF010000002">
    <property type="protein sequence ID" value="CAG5006612.1"/>
    <property type="molecule type" value="Genomic_DNA"/>
</dbReference>
<protein>
    <submittedName>
        <fullName evidence="2">IS21 family transposase ISPpu7</fullName>
    </submittedName>
</protein>
<keyword evidence="3" id="KW-1185">Reference proteome</keyword>
<comment type="caution">
    <text evidence="2">The sequence shown here is derived from an EMBL/GenBank/DDBJ whole genome shotgun (WGS) entry which is preliminary data.</text>
</comment>
<sequence length="268" mass="31630">MEGAVKIVYSRIYAPLRKQVYSSLSELNAAIWIALETHNNQLLRGRNYSRRLQFEEIERSALAPLPVLRYEFKKQLHATVMKNGHVCLSVDKHYRRATPYSVPYRFIGKKIKLLFSNSLVEAYYHYERIALHKRVKSPYNYSTDKEHLASTHRFVTDWTPDRFLEWASSIHEDVRLYIHKILDRKQHPEQAYRSCVGILSFAKKAGEQRLISACQRALSYGIYNYKTIHRAAGRTILEKNMDQYEDSLFADELPMPHHDNIRGEDYYQ</sequence>
<dbReference type="PANTHER" id="PTHR35004:SF8">
    <property type="entry name" value="TRANSPOSASE RV3428C-RELATED"/>
    <property type="match status" value="1"/>
</dbReference>
<gene>
    <name evidence="2" type="ORF">DYBT9275_03862</name>
</gene>
<dbReference type="Proteomes" id="UP000680038">
    <property type="component" value="Unassembled WGS sequence"/>
</dbReference>
<evidence type="ECO:0000313" key="2">
    <source>
        <dbReference type="EMBL" id="CAG5006612.1"/>
    </source>
</evidence>
<dbReference type="PANTHER" id="PTHR35004">
    <property type="entry name" value="TRANSPOSASE RV3428C-RELATED"/>
    <property type="match status" value="1"/>
</dbReference>
<dbReference type="AlphaFoldDB" id="A0A916JDF1"/>
<reference evidence="2" key="1">
    <citation type="submission" date="2021-04" db="EMBL/GenBank/DDBJ databases">
        <authorList>
            <person name="Rodrigo-Torres L."/>
            <person name="Arahal R. D."/>
            <person name="Lucena T."/>
        </authorList>
    </citation>
    <scope>NUCLEOTIDE SEQUENCE</scope>
    <source>
        <strain evidence="2">CECT 9275</strain>
    </source>
</reference>
<proteinExistence type="predicted"/>
<accession>A0A916JDF1</accession>
<feature type="domain" description="Transposase for insertion sequence element IS21-like C-terminal" evidence="1">
    <location>
        <begin position="65"/>
        <end position="139"/>
    </location>
</feature>
<organism evidence="2 3">
    <name type="scientific">Dyadobacter helix</name>
    <dbReference type="NCBI Taxonomy" id="2822344"/>
    <lineage>
        <taxon>Bacteria</taxon>
        <taxon>Pseudomonadati</taxon>
        <taxon>Bacteroidota</taxon>
        <taxon>Cytophagia</taxon>
        <taxon>Cytophagales</taxon>
        <taxon>Spirosomataceae</taxon>
        <taxon>Dyadobacter</taxon>
    </lineage>
</organism>
<name>A0A916JDF1_9BACT</name>